<feature type="non-terminal residue" evidence="1">
    <location>
        <position position="1"/>
    </location>
</feature>
<dbReference type="RefSeq" id="WP_377879691.1">
    <property type="nucleotide sequence ID" value="NZ_JBHMFA010000026.1"/>
</dbReference>
<protein>
    <submittedName>
        <fullName evidence="1">Gliding motility-associated C-terminal domain-containing protein</fullName>
    </submittedName>
</protein>
<evidence type="ECO:0000313" key="2">
    <source>
        <dbReference type="Proteomes" id="UP001589590"/>
    </source>
</evidence>
<proteinExistence type="predicted"/>
<comment type="caution">
    <text evidence="1">The sequence shown here is derived from an EMBL/GenBank/DDBJ whole genome shotgun (WGS) entry which is preliminary data.</text>
</comment>
<organism evidence="1 2">
    <name type="scientific">Algibacter miyuki</name>
    <dbReference type="NCBI Taxonomy" id="1306933"/>
    <lineage>
        <taxon>Bacteria</taxon>
        <taxon>Pseudomonadati</taxon>
        <taxon>Bacteroidota</taxon>
        <taxon>Flavobacteriia</taxon>
        <taxon>Flavobacteriales</taxon>
        <taxon>Flavobacteriaceae</taxon>
        <taxon>Algibacter</taxon>
    </lineage>
</organism>
<dbReference type="Pfam" id="PF13585">
    <property type="entry name" value="CHU_C"/>
    <property type="match status" value="1"/>
</dbReference>
<sequence>LFTVSMVSQTSNTGVLTVSEGTVFSTVKRFDNQTSGTFYNDGDAYIYSHFNNEGIVDFYGTTGLTRFIGASPQELSGSQVSYLYDVLFDNNSVSAPFELLGALDISGISDFYQGVVDNDNFGGSINFSATGGHINTSDLSHVDGGVHKTGLNSFTYPIGDGGYYRLAGTSNSESESLYKSKFFYENSNPLYPHDLRAGALEAIDDQEYWTIEKESTNTDDVLITLSWRDVTTPANFIAAAAEEALTIVRWDEPTNMWVNEGGVIDMDNQTVTTAVSGYGVFTFGMIEVGEVLACGLTIYNGVTPNGDGVNDFFFIDTGNSDCARNIHVQVFNRWGVQVYQSDNYGVDGDVFNGFSNGRLTVNGSNQLPSGTYYYILEFEYDGSSKVEHFKKAGYLYLSGN</sequence>
<dbReference type="Proteomes" id="UP001589590">
    <property type="component" value="Unassembled WGS sequence"/>
</dbReference>
<evidence type="ECO:0000313" key="1">
    <source>
        <dbReference type="EMBL" id="MFB9106683.1"/>
    </source>
</evidence>
<accession>A0ABV5H479</accession>
<dbReference type="EMBL" id="JBHMFA010000026">
    <property type="protein sequence ID" value="MFB9106683.1"/>
    <property type="molecule type" value="Genomic_DNA"/>
</dbReference>
<keyword evidence="2" id="KW-1185">Reference proteome</keyword>
<gene>
    <name evidence="1" type="ORF">ACFFU1_17375</name>
</gene>
<reference evidence="1 2" key="1">
    <citation type="submission" date="2024-09" db="EMBL/GenBank/DDBJ databases">
        <authorList>
            <person name="Sun Q."/>
            <person name="Mori K."/>
        </authorList>
    </citation>
    <scope>NUCLEOTIDE SEQUENCE [LARGE SCALE GENOMIC DNA]</scope>
    <source>
        <strain evidence="1 2">CECT 8300</strain>
    </source>
</reference>
<name>A0ABV5H479_9FLAO</name>